<evidence type="ECO:0000313" key="7">
    <source>
        <dbReference type="EMBL" id="OGL42544.1"/>
    </source>
</evidence>
<dbReference type="GO" id="GO:0016020">
    <property type="term" value="C:membrane"/>
    <property type="evidence" value="ECO:0007669"/>
    <property type="project" value="UniProtKB-SubCell"/>
</dbReference>
<dbReference type="SMART" id="SM00450">
    <property type="entry name" value="RHOD"/>
    <property type="match status" value="1"/>
</dbReference>
<dbReference type="EMBL" id="MGDD01000317">
    <property type="protein sequence ID" value="OGL42544.1"/>
    <property type="molecule type" value="Genomic_DNA"/>
</dbReference>
<evidence type="ECO:0000256" key="4">
    <source>
        <dbReference type="ARBA" id="ARBA00023136"/>
    </source>
</evidence>
<keyword evidence="2 5" id="KW-0812">Transmembrane</keyword>
<proteinExistence type="predicted"/>
<dbReference type="PROSITE" id="PS50206">
    <property type="entry name" value="RHODANESE_3"/>
    <property type="match status" value="1"/>
</dbReference>
<name>A0A1F7RNH2_9BACT</name>
<dbReference type="AlphaFoldDB" id="A0A1F7RNH2"/>
<feature type="domain" description="Rhodanese" evidence="6">
    <location>
        <begin position="52"/>
        <end position="146"/>
    </location>
</feature>
<accession>A0A1F7RNH2</accession>
<keyword evidence="4 5" id="KW-0472">Membrane</keyword>
<dbReference type="GO" id="GO:0030416">
    <property type="term" value="P:methylamine metabolic process"/>
    <property type="evidence" value="ECO:0007669"/>
    <property type="project" value="InterPro"/>
</dbReference>
<keyword evidence="3 5" id="KW-1133">Transmembrane helix</keyword>
<dbReference type="InterPro" id="IPR036873">
    <property type="entry name" value="Rhodanese-like_dom_sf"/>
</dbReference>
<evidence type="ECO:0000259" key="6">
    <source>
        <dbReference type="PROSITE" id="PS50206"/>
    </source>
</evidence>
<dbReference type="InterPro" id="IPR001763">
    <property type="entry name" value="Rhodanese-like_dom"/>
</dbReference>
<gene>
    <name evidence="7" type="ORF">A2161_20525</name>
</gene>
<dbReference type="UniPathway" id="UPA00895"/>
<dbReference type="PANTHER" id="PTHR43031">
    <property type="entry name" value="FAD-DEPENDENT OXIDOREDUCTASE"/>
    <property type="match status" value="1"/>
</dbReference>
<dbReference type="Pfam" id="PF00581">
    <property type="entry name" value="Rhodanese"/>
    <property type="match status" value="1"/>
</dbReference>
<evidence type="ECO:0000256" key="2">
    <source>
        <dbReference type="ARBA" id="ARBA00022692"/>
    </source>
</evidence>
<feature type="transmembrane region" description="Helical" evidence="5">
    <location>
        <begin position="161"/>
        <end position="181"/>
    </location>
</feature>
<sequence>MIAVIMLASIFGLTLNELRGAGGIPLYSPDKNNTLVDMVEEIYLDQAIEAFEQGTPLFIDARPVEEYYAGHIDGAINIPYLKIKQNPGLYKFDIPIDRSLIIYCGSTECDVSKSLAIILIKKGYKDVTVFSGGWTEWFEHGFPMVQGGSDDSPAESPGIKVIFEIPGIVFLLIFLTIYTVFPKFPIIAGLRRFLTHPFCLLVLRVIMGSLFVYASIDKIINPKAFFEIVTNYHSLPHAAIPIFSVILPWIECLAGSFLILGIFSKNNSLVLVLLLSLFAIAIFAANLRGINTACGCFTTSNGGKADWGLILRDLLLIFAGIQILLGRYSYLALENVVGFLNFNTTISDRKNSNSVSDSDN</sequence>
<feature type="transmembrane region" description="Helical" evidence="5">
    <location>
        <begin position="269"/>
        <end position="287"/>
    </location>
</feature>
<comment type="subcellular location">
    <subcellularLocation>
        <location evidence="1">Membrane</location>
        <topology evidence="1">Multi-pass membrane protein</topology>
    </subcellularLocation>
</comment>
<dbReference type="Pfam" id="PF07291">
    <property type="entry name" value="MauE"/>
    <property type="match status" value="1"/>
</dbReference>
<feature type="transmembrane region" description="Helical" evidence="5">
    <location>
        <begin position="236"/>
        <end position="262"/>
    </location>
</feature>
<comment type="caution">
    <text evidence="7">The sequence shown here is derived from an EMBL/GenBank/DDBJ whole genome shotgun (WGS) entry which is preliminary data.</text>
</comment>
<evidence type="ECO:0000256" key="5">
    <source>
        <dbReference type="SAM" id="Phobius"/>
    </source>
</evidence>
<dbReference type="CDD" id="cd00158">
    <property type="entry name" value="RHOD"/>
    <property type="match status" value="1"/>
</dbReference>
<dbReference type="PANTHER" id="PTHR43031:SF7">
    <property type="entry name" value="NITRIC OXIDE REDUCTASE FLRD-NAD(+) REDUCTASE"/>
    <property type="match status" value="1"/>
</dbReference>
<feature type="transmembrane region" description="Helical" evidence="5">
    <location>
        <begin position="193"/>
        <end position="216"/>
    </location>
</feature>
<feature type="transmembrane region" description="Helical" evidence="5">
    <location>
        <begin position="307"/>
        <end position="325"/>
    </location>
</feature>
<evidence type="ECO:0000313" key="8">
    <source>
        <dbReference type="Proteomes" id="UP000179266"/>
    </source>
</evidence>
<dbReference type="Gene3D" id="3.40.250.10">
    <property type="entry name" value="Rhodanese-like domain"/>
    <property type="match status" value="1"/>
</dbReference>
<reference evidence="7 8" key="1">
    <citation type="journal article" date="2016" name="Nat. Commun.">
        <title>Thousands of microbial genomes shed light on interconnected biogeochemical processes in an aquifer system.</title>
        <authorList>
            <person name="Anantharaman K."/>
            <person name="Brown C.T."/>
            <person name="Hug L.A."/>
            <person name="Sharon I."/>
            <person name="Castelle C.J."/>
            <person name="Probst A.J."/>
            <person name="Thomas B.C."/>
            <person name="Singh A."/>
            <person name="Wilkins M.J."/>
            <person name="Karaoz U."/>
            <person name="Brodie E.L."/>
            <person name="Williams K.H."/>
            <person name="Hubbard S.S."/>
            <person name="Banfield J.F."/>
        </authorList>
    </citation>
    <scope>NUCLEOTIDE SEQUENCE [LARGE SCALE GENOMIC DNA]</scope>
</reference>
<dbReference type="SUPFAM" id="SSF52821">
    <property type="entry name" value="Rhodanese/Cell cycle control phosphatase"/>
    <property type="match status" value="1"/>
</dbReference>
<organism evidence="7 8">
    <name type="scientific">Candidatus Schekmanbacteria bacterium RBG_13_48_7</name>
    <dbReference type="NCBI Taxonomy" id="1817878"/>
    <lineage>
        <taxon>Bacteria</taxon>
        <taxon>Candidatus Schekmaniibacteriota</taxon>
    </lineage>
</organism>
<protein>
    <recommendedName>
        <fullName evidence="6">Rhodanese domain-containing protein</fullName>
    </recommendedName>
</protein>
<dbReference type="Proteomes" id="UP000179266">
    <property type="component" value="Unassembled WGS sequence"/>
</dbReference>
<dbReference type="InterPro" id="IPR009908">
    <property type="entry name" value="Methylamine_util_MauE"/>
</dbReference>
<evidence type="ECO:0000256" key="1">
    <source>
        <dbReference type="ARBA" id="ARBA00004141"/>
    </source>
</evidence>
<dbReference type="InterPro" id="IPR050229">
    <property type="entry name" value="GlpE_sulfurtransferase"/>
</dbReference>
<evidence type="ECO:0000256" key="3">
    <source>
        <dbReference type="ARBA" id="ARBA00022989"/>
    </source>
</evidence>